<evidence type="ECO:0000256" key="3">
    <source>
        <dbReference type="SAM" id="MobiDB-lite"/>
    </source>
</evidence>
<reference evidence="6" key="1">
    <citation type="journal article" date="2023" name="Mar. Drugs">
        <title>Gemmata algarum, a Novel Planctomycete Isolated from an Algal Mat, Displays Antimicrobial Activity.</title>
        <authorList>
            <person name="Kumar G."/>
            <person name="Kallscheuer N."/>
            <person name="Kashif M."/>
            <person name="Ahamad S."/>
            <person name="Jagadeeshwari U."/>
            <person name="Pannikurungottu S."/>
            <person name="Haufschild T."/>
            <person name="Kabuu M."/>
            <person name="Sasikala C."/>
            <person name="Jogler C."/>
            <person name="Ramana C."/>
        </authorList>
    </citation>
    <scope>NUCLEOTIDE SEQUENCE [LARGE SCALE GENOMIC DNA]</scope>
    <source>
        <strain evidence="6">JC673</strain>
    </source>
</reference>
<dbReference type="CDD" id="cd21608">
    <property type="entry name" value="RRM2_NsCP33_like"/>
    <property type="match status" value="1"/>
</dbReference>
<dbReference type="SUPFAM" id="SSF54928">
    <property type="entry name" value="RNA-binding domain, RBD"/>
    <property type="match status" value="1"/>
</dbReference>
<organism evidence="5 6">
    <name type="scientific">Gemmata algarum</name>
    <dbReference type="NCBI Taxonomy" id="2975278"/>
    <lineage>
        <taxon>Bacteria</taxon>
        <taxon>Pseudomonadati</taxon>
        <taxon>Planctomycetota</taxon>
        <taxon>Planctomycetia</taxon>
        <taxon>Gemmatales</taxon>
        <taxon>Gemmataceae</taxon>
        <taxon>Gemmata</taxon>
    </lineage>
</organism>
<name>A0ABU5F380_9BACT</name>
<dbReference type="InterPro" id="IPR050502">
    <property type="entry name" value="Euk_RNA-bind_prot"/>
</dbReference>
<feature type="region of interest" description="Disordered" evidence="3">
    <location>
        <begin position="71"/>
        <end position="100"/>
    </location>
</feature>
<evidence type="ECO:0000313" key="5">
    <source>
        <dbReference type="EMBL" id="MDY3560578.1"/>
    </source>
</evidence>
<keyword evidence="2" id="KW-0694">RNA-binding</keyword>
<evidence type="ECO:0000256" key="1">
    <source>
        <dbReference type="ARBA" id="ARBA00022737"/>
    </source>
</evidence>
<dbReference type="SMART" id="SM00360">
    <property type="entry name" value="RRM"/>
    <property type="match status" value="1"/>
</dbReference>
<feature type="domain" description="RRM" evidence="4">
    <location>
        <begin position="2"/>
        <end position="78"/>
    </location>
</feature>
<feature type="compositionally biased region" description="Gly residues" evidence="3">
    <location>
        <begin position="82"/>
        <end position="100"/>
    </location>
</feature>
<dbReference type="InterPro" id="IPR048289">
    <property type="entry name" value="RRM2_NsCP33-like"/>
</dbReference>
<protein>
    <submittedName>
        <fullName evidence="5">RNA-binding protein</fullName>
    </submittedName>
</protein>
<comment type="caution">
    <text evidence="5">The sequence shown here is derived from an EMBL/GenBank/DDBJ whole genome shotgun (WGS) entry which is preliminary data.</text>
</comment>
<dbReference type="InterPro" id="IPR035979">
    <property type="entry name" value="RBD_domain_sf"/>
</dbReference>
<dbReference type="Pfam" id="PF00076">
    <property type="entry name" value="RRM_1"/>
    <property type="match status" value="1"/>
</dbReference>
<dbReference type="PANTHER" id="PTHR48025:SF1">
    <property type="entry name" value="RRM DOMAIN-CONTAINING PROTEIN"/>
    <property type="match status" value="1"/>
</dbReference>
<gene>
    <name evidence="5" type="ORF">R5W23_001822</name>
</gene>
<dbReference type="PROSITE" id="PS50102">
    <property type="entry name" value="RRM"/>
    <property type="match status" value="1"/>
</dbReference>
<evidence type="ECO:0000313" key="6">
    <source>
        <dbReference type="Proteomes" id="UP001272242"/>
    </source>
</evidence>
<evidence type="ECO:0000256" key="2">
    <source>
        <dbReference type="ARBA" id="ARBA00022884"/>
    </source>
</evidence>
<proteinExistence type="predicted"/>
<dbReference type="InterPro" id="IPR012677">
    <property type="entry name" value="Nucleotide-bd_a/b_plait_sf"/>
</dbReference>
<dbReference type="EMBL" id="JAXBLV010000180">
    <property type="protein sequence ID" value="MDY3560578.1"/>
    <property type="molecule type" value="Genomic_DNA"/>
</dbReference>
<dbReference type="Proteomes" id="UP001272242">
    <property type="component" value="Unassembled WGS sequence"/>
</dbReference>
<dbReference type="Gene3D" id="3.30.70.330">
    <property type="match status" value="1"/>
</dbReference>
<dbReference type="InterPro" id="IPR000504">
    <property type="entry name" value="RRM_dom"/>
</dbReference>
<keyword evidence="1" id="KW-0677">Repeat</keyword>
<sequence length="100" mass="10602">MKKLYVGNLPFNATADELREMFSPHGRVLSATICTDRETGNSRGFAFVEMAEGAEEAIQSLNQAQFGGRSLTVNEAKPREGGSSGGPRGGAGRGGYARSY</sequence>
<accession>A0ABU5F380</accession>
<dbReference type="RefSeq" id="WP_261190598.1">
    <property type="nucleotide sequence ID" value="NZ_JAXBLV010000180.1"/>
</dbReference>
<evidence type="ECO:0000259" key="4">
    <source>
        <dbReference type="PROSITE" id="PS50102"/>
    </source>
</evidence>
<dbReference type="PANTHER" id="PTHR48025">
    <property type="entry name" value="OS02G0815200 PROTEIN"/>
    <property type="match status" value="1"/>
</dbReference>
<keyword evidence="6" id="KW-1185">Reference proteome</keyword>